<feature type="compositionally biased region" description="Basic and acidic residues" evidence="1">
    <location>
        <begin position="63"/>
        <end position="83"/>
    </location>
</feature>
<keyword evidence="3" id="KW-1185">Reference proteome</keyword>
<feature type="region of interest" description="Disordered" evidence="1">
    <location>
        <begin position="37"/>
        <end position="83"/>
    </location>
</feature>
<protein>
    <submittedName>
        <fullName evidence="2">Uncharacterized protein</fullName>
    </submittedName>
</protein>
<comment type="caution">
    <text evidence="2">The sequence shown here is derived from an EMBL/GenBank/DDBJ whole genome shotgun (WGS) entry which is preliminary data.</text>
</comment>
<evidence type="ECO:0000256" key="1">
    <source>
        <dbReference type="SAM" id="MobiDB-lite"/>
    </source>
</evidence>
<organism evidence="2 3">
    <name type="scientific">Polypedilum vanderplanki</name>
    <name type="common">Sleeping chironomid midge</name>
    <dbReference type="NCBI Taxonomy" id="319348"/>
    <lineage>
        <taxon>Eukaryota</taxon>
        <taxon>Metazoa</taxon>
        <taxon>Ecdysozoa</taxon>
        <taxon>Arthropoda</taxon>
        <taxon>Hexapoda</taxon>
        <taxon>Insecta</taxon>
        <taxon>Pterygota</taxon>
        <taxon>Neoptera</taxon>
        <taxon>Endopterygota</taxon>
        <taxon>Diptera</taxon>
        <taxon>Nematocera</taxon>
        <taxon>Chironomoidea</taxon>
        <taxon>Chironomidae</taxon>
        <taxon>Chironominae</taxon>
        <taxon>Polypedilum</taxon>
        <taxon>Polypedilum</taxon>
    </lineage>
</organism>
<dbReference type="AlphaFoldDB" id="A0A9J6BIK2"/>
<evidence type="ECO:0000313" key="2">
    <source>
        <dbReference type="EMBL" id="KAG5669379.1"/>
    </source>
</evidence>
<gene>
    <name evidence="2" type="ORF">PVAND_017266</name>
</gene>
<dbReference type="EMBL" id="JADBJN010000004">
    <property type="protein sequence ID" value="KAG5669379.1"/>
    <property type="molecule type" value="Genomic_DNA"/>
</dbReference>
<proteinExistence type="predicted"/>
<dbReference type="Proteomes" id="UP001107558">
    <property type="component" value="Chromosome 4"/>
</dbReference>
<name>A0A9J6BIK2_POLVA</name>
<reference evidence="2" key="1">
    <citation type="submission" date="2021-03" db="EMBL/GenBank/DDBJ databases">
        <title>Chromosome level genome of the anhydrobiotic midge Polypedilum vanderplanki.</title>
        <authorList>
            <person name="Yoshida Y."/>
            <person name="Kikawada T."/>
            <person name="Gusev O."/>
        </authorList>
    </citation>
    <scope>NUCLEOTIDE SEQUENCE</scope>
    <source>
        <strain evidence="2">NIAS01</strain>
        <tissue evidence="2">Whole body or cell culture</tissue>
    </source>
</reference>
<evidence type="ECO:0000313" key="3">
    <source>
        <dbReference type="Proteomes" id="UP001107558"/>
    </source>
</evidence>
<feature type="compositionally biased region" description="Basic and acidic residues" evidence="1">
    <location>
        <begin position="37"/>
        <end position="46"/>
    </location>
</feature>
<sequence length="83" mass="9551">MTGNALHHAKDATQEKLGEYQFKMNEAKDDAKVKMDEMKERAKDSMGEMTENAAEEMSNMNDPHYKTFDDYSADKYEPELTGH</sequence>
<accession>A0A9J6BIK2</accession>